<evidence type="ECO:0000313" key="2">
    <source>
        <dbReference type="Proteomes" id="UP001206878"/>
    </source>
</evidence>
<dbReference type="InterPro" id="IPR029069">
    <property type="entry name" value="HotDog_dom_sf"/>
</dbReference>
<sequence>QDFVLHRPLEAGTTVVVQAAPIALLARPNGTSLVIHVVTRDDHGEALNEQYVTEFFRGVEAPASIGERAPDHGFEA</sequence>
<protein>
    <submittedName>
        <fullName evidence="1">Uncharacterized protein</fullName>
    </submittedName>
</protein>
<dbReference type="Proteomes" id="UP001206878">
    <property type="component" value="Unassembled WGS sequence"/>
</dbReference>
<gene>
    <name evidence="1" type="ORF">NVV43_32085</name>
</gene>
<dbReference type="SUPFAM" id="SSF54637">
    <property type="entry name" value="Thioesterase/thiol ester dehydrase-isomerase"/>
    <property type="match status" value="1"/>
</dbReference>
<feature type="non-terminal residue" evidence="1">
    <location>
        <position position="76"/>
    </location>
</feature>
<proteinExistence type="predicted"/>
<evidence type="ECO:0000313" key="1">
    <source>
        <dbReference type="EMBL" id="MCR6679989.1"/>
    </source>
</evidence>
<comment type="caution">
    <text evidence="1">The sequence shown here is derived from an EMBL/GenBank/DDBJ whole genome shotgun (WGS) entry which is preliminary data.</text>
</comment>
<organism evidence="1 2">
    <name type="scientific">Escherichia marmotae</name>
    <dbReference type="NCBI Taxonomy" id="1499973"/>
    <lineage>
        <taxon>Bacteria</taxon>
        <taxon>Pseudomonadati</taxon>
        <taxon>Pseudomonadota</taxon>
        <taxon>Gammaproteobacteria</taxon>
        <taxon>Enterobacterales</taxon>
        <taxon>Enterobacteriaceae</taxon>
        <taxon>Escherichia</taxon>
    </lineage>
</organism>
<reference evidence="1" key="1">
    <citation type="submission" date="2022-07" db="EMBL/GenBank/DDBJ databases">
        <title>Diversity of ethanolamine utilization by human commensal Escherichia coli.</title>
        <authorList>
            <person name="Jubelin G."/>
        </authorList>
    </citation>
    <scope>NUCLEOTIDE SEQUENCE</scope>
    <source>
        <strain evidence="1">S1</strain>
    </source>
</reference>
<dbReference type="EMBL" id="JANPXH010002092">
    <property type="protein sequence ID" value="MCR6679989.1"/>
    <property type="molecule type" value="Genomic_DNA"/>
</dbReference>
<name>A0AAW5MVH0_9ESCH</name>
<accession>A0AAW5MVH0</accession>
<feature type="non-terminal residue" evidence="1">
    <location>
        <position position="1"/>
    </location>
</feature>
<dbReference type="AlphaFoldDB" id="A0AAW5MVH0"/>
<dbReference type="Gene3D" id="3.10.129.10">
    <property type="entry name" value="Hotdog Thioesterase"/>
    <property type="match status" value="1"/>
</dbReference>